<gene>
    <name evidence="2" type="ORF">ACFQWG_04910</name>
</gene>
<comment type="caution">
    <text evidence="2">The sequence shown here is derived from an EMBL/GenBank/DDBJ whole genome shotgun (WGS) entry which is preliminary data.</text>
</comment>
<dbReference type="Pfam" id="PF13242">
    <property type="entry name" value="Hydrolase_like"/>
    <property type="match status" value="1"/>
</dbReference>
<dbReference type="InterPro" id="IPR006357">
    <property type="entry name" value="HAD-SF_hydro_IIA"/>
</dbReference>
<dbReference type="Pfam" id="PF13344">
    <property type="entry name" value="Hydrolase_6"/>
    <property type="match status" value="1"/>
</dbReference>
<evidence type="ECO:0000313" key="2">
    <source>
        <dbReference type="EMBL" id="MFC7580555.1"/>
    </source>
</evidence>
<reference evidence="3" key="1">
    <citation type="journal article" date="2019" name="Int. J. Syst. Evol. Microbiol.">
        <title>The Global Catalogue of Microorganisms (GCM) 10K type strain sequencing project: providing services to taxonomists for standard genome sequencing and annotation.</title>
        <authorList>
            <consortium name="The Broad Institute Genomics Platform"/>
            <consortium name="The Broad Institute Genome Sequencing Center for Infectious Disease"/>
            <person name="Wu L."/>
            <person name="Ma J."/>
        </authorList>
    </citation>
    <scope>NUCLEOTIDE SEQUENCE [LARGE SCALE GENOMIC DNA]</scope>
    <source>
        <strain evidence="3">CCUG 56698</strain>
    </source>
</reference>
<proteinExistence type="predicted"/>
<dbReference type="SUPFAM" id="SSF56784">
    <property type="entry name" value="HAD-like"/>
    <property type="match status" value="1"/>
</dbReference>
<dbReference type="PANTHER" id="PTHR19288:SF95">
    <property type="entry name" value="D-GLYCEROL 3-PHOSPHATE PHOSPHATASE"/>
    <property type="match status" value="1"/>
</dbReference>
<dbReference type="InterPro" id="IPR036412">
    <property type="entry name" value="HAD-like_sf"/>
</dbReference>
<feature type="compositionally biased region" description="Acidic residues" evidence="1">
    <location>
        <begin position="626"/>
        <end position="642"/>
    </location>
</feature>
<feature type="region of interest" description="Disordered" evidence="1">
    <location>
        <begin position="598"/>
        <end position="642"/>
    </location>
</feature>
<dbReference type="EMBL" id="JBHTEF010000001">
    <property type="protein sequence ID" value="MFC7580555.1"/>
    <property type="molecule type" value="Genomic_DNA"/>
</dbReference>
<dbReference type="Gene3D" id="3.40.50.1000">
    <property type="entry name" value="HAD superfamily/HAD-like"/>
    <property type="match status" value="2"/>
</dbReference>
<evidence type="ECO:0000256" key="1">
    <source>
        <dbReference type="SAM" id="MobiDB-lite"/>
    </source>
</evidence>
<name>A0ABW2SKA4_9ACTO</name>
<dbReference type="RefSeq" id="WP_380972699.1">
    <property type="nucleotide sequence ID" value="NZ_JBHTEF010000001.1"/>
</dbReference>
<keyword evidence="3" id="KW-1185">Reference proteome</keyword>
<accession>A0ABW2SKA4</accession>
<feature type="region of interest" description="Disordered" evidence="1">
    <location>
        <begin position="570"/>
        <end position="589"/>
    </location>
</feature>
<dbReference type="InterPro" id="IPR023214">
    <property type="entry name" value="HAD_sf"/>
</dbReference>
<feature type="region of interest" description="Disordered" evidence="1">
    <location>
        <begin position="180"/>
        <end position="201"/>
    </location>
</feature>
<protein>
    <submittedName>
        <fullName evidence="2">HAD hydrolase-like protein</fullName>
    </submittedName>
</protein>
<dbReference type="PANTHER" id="PTHR19288">
    <property type="entry name" value="4-NITROPHENYLPHOSPHATASE-RELATED"/>
    <property type="match status" value="1"/>
</dbReference>
<organism evidence="2 3">
    <name type="scientific">Schaalia naturae</name>
    <dbReference type="NCBI Taxonomy" id="635203"/>
    <lineage>
        <taxon>Bacteria</taxon>
        <taxon>Bacillati</taxon>
        <taxon>Actinomycetota</taxon>
        <taxon>Actinomycetes</taxon>
        <taxon>Actinomycetales</taxon>
        <taxon>Actinomycetaceae</taxon>
        <taxon>Schaalia</taxon>
    </lineage>
</organism>
<dbReference type="Proteomes" id="UP001596527">
    <property type="component" value="Unassembled WGS sequence"/>
</dbReference>
<sequence>MSAEELDAAVLRGLNTLSGPNRDIVARHLVMAGQLIDLDPEQAYQHAQAAARRAGRVDLVREAAALTAYASGRYEEALREVRAVRRMRGDNSLRAIEADSERGLGRPEKAVEIIDATDTHGMELAEQVELVLVSSGARADLGQNEVGLVLVDDALAALPPDTDPELVRRLMSVKADRLRELGRDEEADQTEAGMPPEDDAPDIIDIELFQDADVDRRGSDLRGSDSPLCEAFDAALLDLDGVAYHGSSPVEHAAESAAAAQAAGMKIAFVTNNASRAREAMADQLVSLGFDATAEMIMTSALEVVSVMSGQVEPGSPVLVIGGEGLTRAVEDGGFRIVASADDDPVAVVQGFTPSIGWAELSEAAYAIAKGALYFATNLDITLPTERGFALGNGSLVRAVEAAAGVRAQAAGKPRPGIFAHGAELIGAERPLGVGDSLATDVAGAIGAGVPSLHVLTGVSSARDVILAQKGQRPSYLARDLRGLIEVHPRPKHHTDGTWTCGFSQAAKVSNRGVLSLDGIELADGATVTLDSYRALAAAAWDFAGAEVACPEITVVDNDDPAGIVEAPEPAEASEADDAPGTGEDAQAFTDDDLALGRGADALDEAENTPAFLPGEEELERLLAATDDEAEDPEESDDDSRA</sequence>
<evidence type="ECO:0000313" key="3">
    <source>
        <dbReference type="Proteomes" id="UP001596527"/>
    </source>
</evidence>